<dbReference type="EMBL" id="BJNN01000150">
    <property type="protein sequence ID" value="GEC64925.1"/>
    <property type="molecule type" value="Genomic_DNA"/>
</dbReference>
<accession>A0ABQ0SJ78</accession>
<protein>
    <submittedName>
        <fullName evidence="1">Uncharacterized protein</fullName>
    </submittedName>
</protein>
<dbReference type="Proteomes" id="UP000319478">
    <property type="component" value="Unassembled WGS sequence"/>
</dbReference>
<proteinExistence type="predicted"/>
<evidence type="ECO:0000313" key="2">
    <source>
        <dbReference type="Proteomes" id="UP000319478"/>
    </source>
</evidence>
<organism evidence="1 2">
    <name type="scientific">Novacetimonas hansenii</name>
    <name type="common">Komagataeibacter hansenii</name>
    <dbReference type="NCBI Taxonomy" id="436"/>
    <lineage>
        <taxon>Bacteria</taxon>
        <taxon>Pseudomonadati</taxon>
        <taxon>Pseudomonadota</taxon>
        <taxon>Alphaproteobacteria</taxon>
        <taxon>Acetobacterales</taxon>
        <taxon>Acetobacteraceae</taxon>
        <taxon>Novacetimonas</taxon>
    </lineage>
</organism>
<evidence type="ECO:0000313" key="1">
    <source>
        <dbReference type="EMBL" id="GEC64925.1"/>
    </source>
</evidence>
<reference evidence="1 2" key="1">
    <citation type="submission" date="2019-06" db="EMBL/GenBank/DDBJ databases">
        <title>Whole genome shotgun sequence of Komagataeibacter hansenii NBRC 14820.</title>
        <authorList>
            <person name="Hosoyama A."/>
            <person name="Uohara A."/>
            <person name="Ohji S."/>
            <person name="Ichikawa N."/>
        </authorList>
    </citation>
    <scope>NUCLEOTIDE SEQUENCE [LARGE SCALE GENOMIC DNA]</scope>
    <source>
        <strain evidence="1 2">NBRC 14820</strain>
    </source>
</reference>
<sequence length="49" mass="5272">MLQLVRGWDMGADGGWDAVPHRMGTAIIDMRGGPVTDDGTPPVWDSYLG</sequence>
<name>A0ABQ0SJ78_NOVHA</name>
<comment type="caution">
    <text evidence="1">The sequence shown here is derived from an EMBL/GenBank/DDBJ whole genome shotgun (WGS) entry which is preliminary data.</text>
</comment>
<gene>
    <name evidence="1" type="ORF">GHA01_27740</name>
</gene>
<keyword evidence="2" id="KW-1185">Reference proteome</keyword>